<keyword evidence="2" id="KW-0808">Transferase</keyword>
<dbReference type="PANTHER" id="PTHR43441:SF11">
    <property type="entry name" value="RIBOSOMAL-PROTEIN-SERINE ACETYLTRANSFERASE"/>
    <property type="match status" value="1"/>
</dbReference>
<dbReference type="SUPFAM" id="SSF55729">
    <property type="entry name" value="Acyl-CoA N-acyltransferases (Nat)"/>
    <property type="match status" value="1"/>
</dbReference>
<keyword evidence="3" id="KW-1185">Reference proteome</keyword>
<feature type="domain" description="N-acetyltransferase" evidence="1">
    <location>
        <begin position="18"/>
        <end position="177"/>
    </location>
</feature>
<dbReference type="GO" id="GO:0008999">
    <property type="term" value="F:protein-N-terminal-alanine acetyltransferase activity"/>
    <property type="evidence" value="ECO:0007669"/>
    <property type="project" value="TreeGrafter"/>
</dbReference>
<gene>
    <name evidence="2" type="ORF">CUT44_02905</name>
</gene>
<dbReference type="GO" id="GO:0005737">
    <property type="term" value="C:cytoplasm"/>
    <property type="evidence" value="ECO:0007669"/>
    <property type="project" value="TreeGrafter"/>
</dbReference>
<dbReference type="Pfam" id="PF13302">
    <property type="entry name" value="Acetyltransf_3"/>
    <property type="match status" value="1"/>
</dbReference>
<name>A0A2M8MBN3_9ACTN</name>
<dbReference type="AlphaFoldDB" id="A0A2M8MBN3"/>
<reference evidence="2 3" key="1">
    <citation type="submission" date="2017-11" db="EMBL/GenBank/DDBJ databases">
        <title>Streptomyces carmine sp. nov., a novel actinomycete isolated from Sophora alopecuroides in Xinjiang, China.</title>
        <authorList>
            <person name="Wang Y."/>
            <person name="Luo X."/>
            <person name="Wan C."/>
            <person name="Zhang L."/>
        </authorList>
    </citation>
    <scope>NUCLEOTIDE SEQUENCE [LARGE SCALE GENOMIC DNA]</scope>
    <source>
        <strain evidence="2 3">TRM SA0054</strain>
    </source>
</reference>
<dbReference type="EMBL" id="PGGW01000010">
    <property type="protein sequence ID" value="PJF01617.1"/>
    <property type="molecule type" value="Genomic_DNA"/>
</dbReference>
<proteinExistence type="predicted"/>
<dbReference type="InterPro" id="IPR000182">
    <property type="entry name" value="GNAT_dom"/>
</dbReference>
<dbReference type="Proteomes" id="UP000230407">
    <property type="component" value="Unassembled WGS sequence"/>
</dbReference>
<evidence type="ECO:0000313" key="3">
    <source>
        <dbReference type="Proteomes" id="UP000230407"/>
    </source>
</evidence>
<evidence type="ECO:0000259" key="1">
    <source>
        <dbReference type="Pfam" id="PF13302"/>
    </source>
</evidence>
<protein>
    <submittedName>
        <fullName evidence="2">GNAT family N-acetyltransferase</fullName>
    </submittedName>
</protein>
<dbReference type="PANTHER" id="PTHR43441">
    <property type="entry name" value="RIBOSOMAL-PROTEIN-SERINE ACETYLTRANSFERASE"/>
    <property type="match status" value="1"/>
</dbReference>
<dbReference type="InterPro" id="IPR016181">
    <property type="entry name" value="Acyl_CoA_acyltransferase"/>
</dbReference>
<dbReference type="GO" id="GO:1990189">
    <property type="term" value="F:protein N-terminal-serine acetyltransferase activity"/>
    <property type="evidence" value="ECO:0007669"/>
    <property type="project" value="TreeGrafter"/>
</dbReference>
<dbReference type="RefSeq" id="WP_100200526.1">
    <property type="nucleotide sequence ID" value="NZ_PGGW01000010.1"/>
</dbReference>
<dbReference type="Gene3D" id="3.40.630.30">
    <property type="match status" value="1"/>
</dbReference>
<evidence type="ECO:0000313" key="2">
    <source>
        <dbReference type="EMBL" id="PJF01617.1"/>
    </source>
</evidence>
<organism evidence="2 3">
    <name type="scientific">Streptomyces carminius</name>
    <dbReference type="NCBI Taxonomy" id="2665496"/>
    <lineage>
        <taxon>Bacteria</taxon>
        <taxon>Bacillati</taxon>
        <taxon>Actinomycetota</taxon>
        <taxon>Actinomycetes</taxon>
        <taxon>Kitasatosporales</taxon>
        <taxon>Streptomycetaceae</taxon>
        <taxon>Streptomyces</taxon>
    </lineage>
</organism>
<accession>A0A2M8MBN3</accession>
<comment type="caution">
    <text evidence="2">The sequence shown here is derived from an EMBL/GenBank/DDBJ whole genome shotgun (WGS) entry which is preliminary data.</text>
</comment>
<sequence length="226" mass="24085">MAEEHIWPLYGLRVTTPRLELRLPDLAALAGLAAVAADGVHDEARMPFTVPWTDGGPEARARTTFQHVLGTVANWRPEEWMLSLAVRYGSGDGDGDGDGDGGRIVGRQDLGATDFAVTREAETGSWLGLAHQGRGIGTEMRAAVLHLAFAGLGARCVTSAAMTDNPASLAVSRKLGYAPDGLVTVAVRGEARTVRRLRLDRAAWEAHRTVPVEVRGLAPCRALFGV</sequence>
<dbReference type="InterPro" id="IPR051908">
    <property type="entry name" value="Ribosomal_N-acetyltransferase"/>
</dbReference>